<dbReference type="InterPro" id="IPR039535">
    <property type="entry name" value="ASST-like"/>
</dbReference>
<keyword evidence="1" id="KW-0812">Transmembrane</keyword>
<dbReference type="PANTHER" id="PTHR35340">
    <property type="entry name" value="PQQ ENZYME REPEAT PROTEIN-RELATED"/>
    <property type="match status" value="1"/>
</dbReference>
<protein>
    <recommendedName>
        <fullName evidence="5">Arylsulfotransferase</fullName>
    </recommendedName>
</protein>
<feature type="transmembrane region" description="Helical" evidence="1">
    <location>
        <begin position="534"/>
        <end position="554"/>
    </location>
</feature>
<dbReference type="InterPro" id="IPR053143">
    <property type="entry name" value="Arylsulfate_ST"/>
</dbReference>
<keyword evidence="1" id="KW-1133">Transmembrane helix</keyword>
<dbReference type="Proteomes" id="UP000800200">
    <property type="component" value="Unassembled WGS sequence"/>
</dbReference>
<keyword evidence="2" id="KW-0732">Signal</keyword>
<dbReference type="PANTHER" id="PTHR35340:SF5">
    <property type="entry name" value="ASST-DOMAIN-CONTAINING PROTEIN"/>
    <property type="match status" value="1"/>
</dbReference>
<evidence type="ECO:0000256" key="1">
    <source>
        <dbReference type="SAM" id="Phobius"/>
    </source>
</evidence>
<sequence>MLSRLFLLPKSLIFCLLFQNLGSALADTPPYFNDQKFENGEYGAYPMQKFRSSNVVAPHVNILSTHSRCDDGSYTMFNPRGSAVPPEARGPIILDSRGNMIWTITGYGQTYNLMAQMYRGQQYLTFWSGDDAIEGHGSGQYIMMDSSYKEVARFRAANGLAADLHEFRFTDAGTALITVYDVQPANLTPRGGSPDGYIWDSIFQEIDIETGKLLFQWRASEHFDLAESYHALGNRGSKGNPWDFFYINSVEKDPWGNYLISSRYTHTVSYIDGRSGDVIWVLGGRRNMFTDLSDGRATDFAFQHDARWHDNYSAISIFNNGAEASGRQETAHFSRAMKICVDTNYMTAKLDTQYINSQQISSSSQGSMQILPNGDVMVGYGYNAAFTEFAPNGVVLCETHFGAASRFHTGDVQSYRVMKFNWTGTPSTDPDIAVVNRSAYISWNGATEVHQWVLETGDERSAAGYQAEIRWQVVMKAKKTRFETKIELPLDLGPYIRIVALDTEGRSIGATKAARVEQLNMASSYKLGPADTQALPFLVFCVSLISFGLIYSWVVKVTRRSWKEQGYSKLTLDDV</sequence>
<name>A0A6A6EYM2_9PEZI</name>
<dbReference type="AlphaFoldDB" id="A0A6A6EYM2"/>
<feature type="chain" id="PRO_5025443913" description="Arylsulfotransferase" evidence="2">
    <location>
        <begin position="27"/>
        <end position="575"/>
    </location>
</feature>
<evidence type="ECO:0000313" key="4">
    <source>
        <dbReference type="Proteomes" id="UP000800200"/>
    </source>
</evidence>
<dbReference type="Pfam" id="PF14269">
    <property type="entry name" value="Arylsulfotran_2"/>
    <property type="match status" value="1"/>
</dbReference>
<dbReference type="SUPFAM" id="SSF50998">
    <property type="entry name" value="Quinoprotein alcohol dehydrogenase-like"/>
    <property type="match status" value="1"/>
</dbReference>
<keyword evidence="1" id="KW-0472">Membrane</keyword>
<evidence type="ECO:0000313" key="3">
    <source>
        <dbReference type="EMBL" id="KAF2195858.1"/>
    </source>
</evidence>
<dbReference type="InterPro" id="IPR011047">
    <property type="entry name" value="Quinoprotein_ADH-like_sf"/>
</dbReference>
<dbReference type="EMBL" id="ML994610">
    <property type="protein sequence ID" value="KAF2195858.1"/>
    <property type="molecule type" value="Genomic_DNA"/>
</dbReference>
<keyword evidence="4" id="KW-1185">Reference proteome</keyword>
<accession>A0A6A6EYM2</accession>
<gene>
    <name evidence="3" type="ORF">K469DRAFT_616722</name>
</gene>
<organism evidence="3 4">
    <name type="scientific">Zopfia rhizophila CBS 207.26</name>
    <dbReference type="NCBI Taxonomy" id="1314779"/>
    <lineage>
        <taxon>Eukaryota</taxon>
        <taxon>Fungi</taxon>
        <taxon>Dikarya</taxon>
        <taxon>Ascomycota</taxon>
        <taxon>Pezizomycotina</taxon>
        <taxon>Dothideomycetes</taxon>
        <taxon>Dothideomycetes incertae sedis</taxon>
        <taxon>Zopfiaceae</taxon>
        <taxon>Zopfia</taxon>
    </lineage>
</organism>
<evidence type="ECO:0000256" key="2">
    <source>
        <dbReference type="SAM" id="SignalP"/>
    </source>
</evidence>
<proteinExistence type="predicted"/>
<reference evidence="3" key="1">
    <citation type="journal article" date="2020" name="Stud. Mycol.">
        <title>101 Dothideomycetes genomes: a test case for predicting lifestyles and emergence of pathogens.</title>
        <authorList>
            <person name="Haridas S."/>
            <person name="Albert R."/>
            <person name="Binder M."/>
            <person name="Bloem J."/>
            <person name="Labutti K."/>
            <person name="Salamov A."/>
            <person name="Andreopoulos B."/>
            <person name="Baker S."/>
            <person name="Barry K."/>
            <person name="Bills G."/>
            <person name="Bluhm B."/>
            <person name="Cannon C."/>
            <person name="Castanera R."/>
            <person name="Culley D."/>
            <person name="Daum C."/>
            <person name="Ezra D."/>
            <person name="Gonzalez J."/>
            <person name="Henrissat B."/>
            <person name="Kuo A."/>
            <person name="Liang C."/>
            <person name="Lipzen A."/>
            <person name="Lutzoni F."/>
            <person name="Magnuson J."/>
            <person name="Mondo S."/>
            <person name="Nolan M."/>
            <person name="Ohm R."/>
            <person name="Pangilinan J."/>
            <person name="Park H.-J."/>
            <person name="Ramirez L."/>
            <person name="Alfaro M."/>
            <person name="Sun H."/>
            <person name="Tritt A."/>
            <person name="Yoshinaga Y."/>
            <person name="Zwiers L.-H."/>
            <person name="Turgeon B."/>
            <person name="Goodwin S."/>
            <person name="Spatafora J."/>
            <person name="Crous P."/>
            <person name="Grigoriev I."/>
        </authorList>
    </citation>
    <scope>NUCLEOTIDE SEQUENCE</scope>
    <source>
        <strain evidence="3">CBS 207.26</strain>
    </source>
</reference>
<dbReference type="OrthoDB" id="5427350at2759"/>
<evidence type="ECO:0008006" key="5">
    <source>
        <dbReference type="Google" id="ProtNLM"/>
    </source>
</evidence>
<feature type="signal peptide" evidence="2">
    <location>
        <begin position="1"/>
        <end position="26"/>
    </location>
</feature>